<organism evidence="10">
    <name type="scientific">Schaalia odontolytica</name>
    <dbReference type="NCBI Taxonomy" id="1660"/>
    <lineage>
        <taxon>Bacteria</taxon>
        <taxon>Bacillati</taxon>
        <taxon>Actinomycetota</taxon>
        <taxon>Actinomycetes</taxon>
        <taxon>Actinomycetales</taxon>
        <taxon>Actinomycetaceae</taxon>
        <taxon>Schaalia</taxon>
    </lineage>
</organism>
<evidence type="ECO:0000256" key="2">
    <source>
        <dbReference type="ARBA" id="ARBA00005058"/>
    </source>
</evidence>
<evidence type="ECO:0000256" key="4">
    <source>
        <dbReference type="ARBA" id="ARBA00011886"/>
    </source>
</evidence>
<dbReference type="InterPro" id="IPR011268">
    <property type="entry name" value="Purine_phosphorylase"/>
</dbReference>
<evidence type="ECO:0000259" key="9">
    <source>
        <dbReference type="Pfam" id="PF01048"/>
    </source>
</evidence>
<evidence type="ECO:0000256" key="7">
    <source>
        <dbReference type="ARBA" id="ARBA00031036"/>
    </source>
</evidence>
<dbReference type="GO" id="GO:0004731">
    <property type="term" value="F:purine-nucleoside phosphorylase activity"/>
    <property type="evidence" value="ECO:0007669"/>
    <property type="project" value="UniProtKB-EC"/>
</dbReference>
<feature type="domain" description="Nucleoside phosphorylase" evidence="9">
    <location>
        <begin position="67"/>
        <end position="258"/>
    </location>
</feature>
<dbReference type="EC" id="2.4.2.1" evidence="4"/>
<dbReference type="AlphaFoldDB" id="A0A6N2STK0"/>
<dbReference type="UniPathway" id="UPA00606"/>
<evidence type="ECO:0000313" key="10">
    <source>
        <dbReference type="EMBL" id="VYS96339.1"/>
    </source>
</evidence>
<evidence type="ECO:0000256" key="3">
    <source>
        <dbReference type="ARBA" id="ARBA00006751"/>
    </source>
</evidence>
<comment type="similarity">
    <text evidence="3">Belongs to the PNP/MTAP phosphorylase family.</text>
</comment>
<evidence type="ECO:0000256" key="5">
    <source>
        <dbReference type="ARBA" id="ARBA00022676"/>
    </source>
</evidence>
<dbReference type="InterPro" id="IPR000845">
    <property type="entry name" value="Nucleoside_phosphorylase_d"/>
</dbReference>
<evidence type="ECO:0000256" key="1">
    <source>
        <dbReference type="ARBA" id="ARBA00002678"/>
    </source>
</evidence>
<evidence type="ECO:0000256" key="6">
    <source>
        <dbReference type="ARBA" id="ARBA00022679"/>
    </source>
</evidence>
<reference evidence="10" key="1">
    <citation type="submission" date="2019-11" db="EMBL/GenBank/DDBJ databases">
        <authorList>
            <person name="Feng L."/>
        </authorList>
    </citation>
    <scope>NUCLEOTIDE SEQUENCE</scope>
    <source>
        <strain evidence="10">AodontolyticusLFYP35</strain>
    </source>
</reference>
<keyword evidence="6 10" id="KW-0808">Transferase</keyword>
<dbReference type="Pfam" id="PF01048">
    <property type="entry name" value="PNP_UDP_1"/>
    <property type="match status" value="1"/>
</dbReference>
<accession>A0A6N2STK0</accession>
<dbReference type="InterPro" id="IPR035994">
    <property type="entry name" value="Nucleoside_phosphorylase_sf"/>
</dbReference>
<name>A0A6N2STK0_9ACTO</name>
<comment type="function">
    <text evidence="1">The purine nucleoside phosphorylases catalyze the phosphorolytic breakdown of the N-glycosidic bond in the beta-(deoxy)ribonucleoside molecules, with the formation of the corresponding free purine bases and pentose-1-phosphate. Cleaves guanosine, inosine, 2'-deoxyguanosine and 2'-deoxyinosine.</text>
</comment>
<comment type="pathway">
    <text evidence="2">Purine metabolism; purine nucleoside salvage.</text>
</comment>
<comment type="catalytic activity">
    <reaction evidence="8">
        <text>a purine 2'-deoxy-D-ribonucleoside + phosphate = a purine nucleobase + 2-deoxy-alpha-D-ribose 1-phosphate</text>
        <dbReference type="Rhea" id="RHEA:36431"/>
        <dbReference type="ChEBI" id="CHEBI:26386"/>
        <dbReference type="ChEBI" id="CHEBI:43474"/>
        <dbReference type="ChEBI" id="CHEBI:57259"/>
        <dbReference type="ChEBI" id="CHEBI:142361"/>
        <dbReference type="EC" id="2.4.2.1"/>
    </reaction>
</comment>
<sequence>MTADPRFSSVLFDPEATAAAEQIRALCGGVPFALVVLGSGLADALNDQWGEPAASQPLGSLPGVSAPVADGHRNELRVYMRECGPVLVATGRTHLYEGHGPLAVTALIRAAACAGIQRAIVTNANGCLRDWSLGDVMIITDHMNLSGSSPFDGPLFVDISQVWDRQMSKRMREHCGREGTYAFLRGPEYQTGAESRALAQFGADCVGMSTVLEAITAHALGVRVAGMSVVSDLSFAQAPTDPQDVVDAARKASTTVVAGIEAALDAE</sequence>
<protein>
    <recommendedName>
        <fullName evidence="4">purine-nucleoside phosphorylase</fullName>
        <ecNumber evidence="4">2.4.2.1</ecNumber>
    </recommendedName>
    <alternativeName>
        <fullName evidence="7">Inosine-guanosine phosphorylase</fullName>
    </alternativeName>
</protein>
<dbReference type="GO" id="GO:0005737">
    <property type="term" value="C:cytoplasm"/>
    <property type="evidence" value="ECO:0007669"/>
    <property type="project" value="TreeGrafter"/>
</dbReference>
<dbReference type="SUPFAM" id="SSF53167">
    <property type="entry name" value="Purine and uridine phosphorylases"/>
    <property type="match status" value="1"/>
</dbReference>
<dbReference type="PANTHER" id="PTHR11904">
    <property type="entry name" value="METHYLTHIOADENOSINE/PURINE NUCLEOSIDE PHOSPHORYLASE"/>
    <property type="match status" value="1"/>
</dbReference>
<dbReference type="GO" id="GO:0009116">
    <property type="term" value="P:nucleoside metabolic process"/>
    <property type="evidence" value="ECO:0007669"/>
    <property type="project" value="InterPro"/>
</dbReference>
<keyword evidence="5 10" id="KW-0328">Glycosyltransferase</keyword>
<evidence type="ECO:0000256" key="8">
    <source>
        <dbReference type="ARBA" id="ARBA00048556"/>
    </source>
</evidence>
<gene>
    <name evidence="10" type="primary">punA</name>
    <name evidence="10" type="ORF">AOLFYP35_01006</name>
</gene>
<dbReference type="PANTHER" id="PTHR11904:SF9">
    <property type="entry name" value="PURINE NUCLEOSIDE PHOSPHORYLASE-RELATED"/>
    <property type="match status" value="1"/>
</dbReference>
<dbReference type="EMBL" id="CACRSM010000002">
    <property type="protein sequence ID" value="VYS96339.1"/>
    <property type="molecule type" value="Genomic_DNA"/>
</dbReference>
<dbReference type="CDD" id="cd09009">
    <property type="entry name" value="PNP-EcPNPII_like"/>
    <property type="match status" value="1"/>
</dbReference>
<dbReference type="Gene3D" id="3.40.50.1580">
    <property type="entry name" value="Nucleoside phosphorylase domain"/>
    <property type="match status" value="1"/>
</dbReference>
<proteinExistence type="inferred from homology"/>